<name>A0A4C2AEK7_EUMVA</name>
<dbReference type="PANTHER" id="PTHR33064">
    <property type="entry name" value="POL PROTEIN"/>
    <property type="match status" value="1"/>
</dbReference>
<keyword evidence="6" id="KW-0255">Endonuclease</keyword>
<feature type="region of interest" description="Disordered" evidence="9">
    <location>
        <begin position="190"/>
        <end position="251"/>
    </location>
</feature>
<evidence type="ECO:0000256" key="3">
    <source>
        <dbReference type="ARBA" id="ARBA00022679"/>
    </source>
</evidence>
<dbReference type="OrthoDB" id="420169at2759"/>
<feature type="compositionally biased region" description="Low complexity" evidence="9">
    <location>
        <begin position="242"/>
        <end position="251"/>
    </location>
</feature>
<dbReference type="CDD" id="cd09274">
    <property type="entry name" value="RNase_HI_RT_Ty3"/>
    <property type="match status" value="1"/>
</dbReference>
<evidence type="ECO:0000256" key="2">
    <source>
        <dbReference type="ARBA" id="ARBA00022670"/>
    </source>
</evidence>
<evidence type="ECO:0000313" key="11">
    <source>
        <dbReference type="EMBL" id="GBP97604.1"/>
    </source>
</evidence>
<keyword evidence="5" id="KW-0540">Nuclease</keyword>
<keyword evidence="7" id="KW-0378">Hydrolase</keyword>
<dbReference type="Gene3D" id="3.30.70.270">
    <property type="match status" value="2"/>
</dbReference>
<gene>
    <name evidence="11" type="primary">pol</name>
    <name evidence="11" type="ORF">EVAR_103817_1</name>
</gene>
<dbReference type="InterPro" id="IPR043128">
    <property type="entry name" value="Rev_trsase/Diguanyl_cyclase"/>
</dbReference>
<dbReference type="InterPro" id="IPR043502">
    <property type="entry name" value="DNA/RNA_pol_sf"/>
</dbReference>
<dbReference type="CDD" id="cd01647">
    <property type="entry name" value="RT_LTR"/>
    <property type="match status" value="1"/>
</dbReference>
<dbReference type="GO" id="GO:0008233">
    <property type="term" value="F:peptidase activity"/>
    <property type="evidence" value="ECO:0007669"/>
    <property type="project" value="UniProtKB-KW"/>
</dbReference>
<dbReference type="Pfam" id="PF00078">
    <property type="entry name" value="RVT_1"/>
    <property type="match status" value="1"/>
</dbReference>
<feature type="domain" description="Reverse transcriptase" evidence="10">
    <location>
        <begin position="257"/>
        <end position="485"/>
    </location>
</feature>
<feature type="compositionally biased region" description="Basic and acidic residues" evidence="9">
    <location>
        <begin position="206"/>
        <end position="215"/>
    </location>
</feature>
<keyword evidence="12" id="KW-1185">Reference proteome</keyword>
<evidence type="ECO:0000256" key="9">
    <source>
        <dbReference type="SAM" id="MobiDB-lite"/>
    </source>
</evidence>
<evidence type="ECO:0000256" key="7">
    <source>
        <dbReference type="ARBA" id="ARBA00022801"/>
    </source>
</evidence>
<dbReference type="PANTHER" id="PTHR33064:SF37">
    <property type="entry name" value="RIBONUCLEASE H"/>
    <property type="match status" value="1"/>
</dbReference>
<sequence>MAQPNQIQLDPVKYLNSIPQYNGNRNDLINFTRLIDRIYPVLRTYDELSQLVFSDIIKGRLVGRAKETIEINTQAQSWTDIKSILENNFGEKKNCEQLYDELRSTTFESTTVDFYNEIKYRLRRLNNKALLVLGEGEATNQVALNNQRSALHIFKNKMPEPMRTVLTCRNPGSLESAMDILFESGYDRMGKDGRIVKNSNSKGRRQSNEEQERNIEPSGSRINHNKKHNRFNDNSNYHRGNHNYQQGNQSYNNYRNQQRNMERYNQNYNQNQQRNYNSPQQPEPMEINNVQHFKPTTDSYQNDKESDLTFTNAIKHEIRTTNNIPIAAKTYRYPYIHKNEVKKQIEEMLHKRIIRPSHSPYSAPVWVVPKKLDANGFHQIEVHEKDIAKTAFSVEGGHYEFLRMPFGLKTAPATFQRLMNNVLGEFINKICLVYLDDIIIFSTSLQEHLESITKIFQRLKEVNLKIQLDKSEFMKKETKFLGHVVSEEGIRPNPDKIACVQQFPLPKTQKEIKQFLGLAGYYRKFMKDYSKIAKPMTRYLKKDSVVEFKNLEYIESFESLKRLLTNSPVLAYPDFNQKFVLQTDASKFALGAVLSQNGHPICYASRSLNGAEQNYSTIEKELLAIVWSTKYFRPYLFGRKFLIETDHRPLVWLFSIKEPNSKLLLYPYSVEEEQLCSKFRRNLKLTEGELRRHPTV</sequence>
<keyword evidence="2" id="KW-0645">Protease</keyword>
<dbReference type="PROSITE" id="PS50878">
    <property type="entry name" value="RT_POL"/>
    <property type="match status" value="1"/>
</dbReference>
<dbReference type="STRING" id="151549.A0A4C2AEK7"/>
<dbReference type="InterPro" id="IPR041577">
    <property type="entry name" value="RT_RNaseH_2"/>
</dbReference>
<organism evidence="11 12">
    <name type="scientific">Eumeta variegata</name>
    <name type="common">Bagworm moth</name>
    <name type="synonym">Eumeta japonica</name>
    <dbReference type="NCBI Taxonomy" id="151549"/>
    <lineage>
        <taxon>Eukaryota</taxon>
        <taxon>Metazoa</taxon>
        <taxon>Ecdysozoa</taxon>
        <taxon>Arthropoda</taxon>
        <taxon>Hexapoda</taxon>
        <taxon>Insecta</taxon>
        <taxon>Pterygota</taxon>
        <taxon>Neoptera</taxon>
        <taxon>Endopterygota</taxon>
        <taxon>Lepidoptera</taxon>
        <taxon>Glossata</taxon>
        <taxon>Ditrysia</taxon>
        <taxon>Tineoidea</taxon>
        <taxon>Psychidae</taxon>
        <taxon>Oiketicinae</taxon>
        <taxon>Eumeta</taxon>
    </lineage>
</organism>
<dbReference type="FunFam" id="3.30.70.270:FF:000020">
    <property type="entry name" value="Transposon Tf2-6 polyprotein-like Protein"/>
    <property type="match status" value="1"/>
</dbReference>
<dbReference type="GO" id="GO:0006508">
    <property type="term" value="P:proteolysis"/>
    <property type="evidence" value="ECO:0007669"/>
    <property type="project" value="UniProtKB-KW"/>
</dbReference>
<evidence type="ECO:0000256" key="4">
    <source>
        <dbReference type="ARBA" id="ARBA00022695"/>
    </source>
</evidence>
<dbReference type="GO" id="GO:0003964">
    <property type="term" value="F:RNA-directed DNA polymerase activity"/>
    <property type="evidence" value="ECO:0007669"/>
    <property type="project" value="UniProtKB-KW"/>
</dbReference>
<comment type="caution">
    <text evidence="11">The sequence shown here is derived from an EMBL/GenBank/DDBJ whole genome shotgun (WGS) entry which is preliminary data.</text>
</comment>
<dbReference type="EMBL" id="BGZK01002970">
    <property type="protein sequence ID" value="GBP97604.1"/>
    <property type="molecule type" value="Genomic_DNA"/>
</dbReference>
<evidence type="ECO:0000256" key="6">
    <source>
        <dbReference type="ARBA" id="ARBA00022759"/>
    </source>
</evidence>
<dbReference type="EC" id="2.7.7.49" evidence="1"/>
<keyword evidence="4" id="KW-0548">Nucleotidyltransferase</keyword>
<dbReference type="Gene3D" id="3.10.20.370">
    <property type="match status" value="1"/>
</dbReference>
<protein>
    <recommendedName>
        <fullName evidence="1">RNA-directed DNA polymerase</fullName>
        <ecNumber evidence="1">2.7.7.49</ecNumber>
    </recommendedName>
</protein>
<proteinExistence type="predicted"/>
<dbReference type="InterPro" id="IPR051320">
    <property type="entry name" value="Viral_Replic_Matur_Polypro"/>
</dbReference>
<dbReference type="InterPro" id="IPR000477">
    <property type="entry name" value="RT_dom"/>
</dbReference>
<keyword evidence="8" id="KW-0695">RNA-directed DNA polymerase</keyword>
<dbReference type="FunFam" id="3.10.10.10:FF:000007">
    <property type="entry name" value="Retrovirus-related Pol polyprotein from transposon 17.6-like Protein"/>
    <property type="match status" value="1"/>
</dbReference>
<dbReference type="Proteomes" id="UP000299102">
    <property type="component" value="Unassembled WGS sequence"/>
</dbReference>
<dbReference type="FunFam" id="3.30.70.270:FF:000003">
    <property type="entry name" value="Transposon Ty3-G Gag-Pol polyprotein"/>
    <property type="match status" value="1"/>
</dbReference>
<dbReference type="GO" id="GO:0004519">
    <property type="term" value="F:endonuclease activity"/>
    <property type="evidence" value="ECO:0007669"/>
    <property type="project" value="UniProtKB-KW"/>
</dbReference>
<evidence type="ECO:0000313" key="12">
    <source>
        <dbReference type="Proteomes" id="UP000299102"/>
    </source>
</evidence>
<dbReference type="Pfam" id="PF17919">
    <property type="entry name" value="RT_RNaseH_2"/>
    <property type="match status" value="1"/>
</dbReference>
<evidence type="ECO:0000259" key="10">
    <source>
        <dbReference type="PROSITE" id="PS50878"/>
    </source>
</evidence>
<reference evidence="11 12" key="1">
    <citation type="journal article" date="2019" name="Commun. Biol.">
        <title>The bagworm genome reveals a unique fibroin gene that provides high tensile strength.</title>
        <authorList>
            <person name="Kono N."/>
            <person name="Nakamura H."/>
            <person name="Ohtoshi R."/>
            <person name="Tomita M."/>
            <person name="Numata K."/>
            <person name="Arakawa K."/>
        </authorList>
    </citation>
    <scope>NUCLEOTIDE SEQUENCE [LARGE SCALE GENOMIC DNA]</scope>
</reference>
<dbReference type="AlphaFoldDB" id="A0A4C2AEK7"/>
<dbReference type="SUPFAM" id="SSF56672">
    <property type="entry name" value="DNA/RNA polymerases"/>
    <property type="match status" value="1"/>
</dbReference>
<keyword evidence="3" id="KW-0808">Transferase</keyword>
<evidence type="ECO:0000256" key="8">
    <source>
        <dbReference type="ARBA" id="ARBA00022918"/>
    </source>
</evidence>
<accession>A0A4C2AEK7</accession>
<dbReference type="FunFam" id="3.10.20.370:FF:000001">
    <property type="entry name" value="Retrovirus-related Pol polyprotein from transposon 17.6-like protein"/>
    <property type="match status" value="1"/>
</dbReference>
<evidence type="ECO:0000256" key="5">
    <source>
        <dbReference type="ARBA" id="ARBA00022722"/>
    </source>
</evidence>
<evidence type="ECO:0000256" key="1">
    <source>
        <dbReference type="ARBA" id="ARBA00012493"/>
    </source>
</evidence>
<dbReference type="Gene3D" id="3.10.10.10">
    <property type="entry name" value="HIV Type 1 Reverse Transcriptase, subunit A, domain 1"/>
    <property type="match status" value="2"/>
</dbReference>